<dbReference type="InterPro" id="IPR003591">
    <property type="entry name" value="Leu-rich_rpt_typical-subtyp"/>
</dbReference>
<protein>
    <recommendedName>
        <fullName evidence="3">Disease resistance R13L4/SHOC-2-like LRR domain-containing protein</fullName>
    </recommendedName>
</protein>
<dbReference type="InterPro" id="IPR001611">
    <property type="entry name" value="Leu-rich_rpt"/>
</dbReference>
<accession>A0AA89CDM3</accession>
<keyword evidence="2" id="KW-0677">Repeat</keyword>
<dbReference type="Pfam" id="PF00560">
    <property type="entry name" value="LRR_1"/>
    <property type="match status" value="1"/>
</dbReference>
<feature type="domain" description="Disease resistance R13L4/SHOC-2-like LRR" evidence="3">
    <location>
        <begin position="154"/>
        <end position="246"/>
    </location>
</feature>
<dbReference type="SMART" id="SM00369">
    <property type="entry name" value="LRR_TYP"/>
    <property type="match status" value="5"/>
</dbReference>
<dbReference type="Proteomes" id="UP001186944">
    <property type="component" value="Unassembled WGS sequence"/>
</dbReference>
<evidence type="ECO:0000259" key="3">
    <source>
        <dbReference type="Pfam" id="PF23598"/>
    </source>
</evidence>
<reference evidence="4" key="1">
    <citation type="submission" date="2019-08" db="EMBL/GenBank/DDBJ databases">
        <title>The improved chromosome-level genome for the pearl oyster Pinctada fucata martensii using PacBio sequencing and Hi-C.</title>
        <authorList>
            <person name="Zheng Z."/>
        </authorList>
    </citation>
    <scope>NUCLEOTIDE SEQUENCE</scope>
    <source>
        <strain evidence="4">ZZ-2019</strain>
        <tissue evidence="4">Adductor muscle</tissue>
    </source>
</reference>
<dbReference type="Gene3D" id="3.80.10.10">
    <property type="entry name" value="Ribonuclease Inhibitor"/>
    <property type="match status" value="2"/>
</dbReference>
<dbReference type="EMBL" id="VSWD01000002">
    <property type="protein sequence ID" value="KAK3107913.1"/>
    <property type="molecule type" value="Genomic_DNA"/>
</dbReference>
<dbReference type="SUPFAM" id="SSF52058">
    <property type="entry name" value="L domain-like"/>
    <property type="match status" value="1"/>
</dbReference>
<dbReference type="PANTHER" id="PTHR48051">
    <property type="match status" value="1"/>
</dbReference>
<dbReference type="InterPro" id="IPR032675">
    <property type="entry name" value="LRR_dom_sf"/>
</dbReference>
<name>A0AA89CDM3_PINIB</name>
<evidence type="ECO:0000313" key="5">
    <source>
        <dbReference type="Proteomes" id="UP001186944"/>
    </source>
</evidence>
<keyword evidence="5" id="KW-1185">Reference proteome</keyword>
<evidence type="ECO:0000256" key="2">
    <source>
        <dbReference type="ARBA" id="ARBA00022737"/>
    </source>
</evidence>
<dbReference type="InterPro" id="IPR050216">
    <property type="entry name" value="LRR_domain-containing"/>
</dbReference>
<evidence type="ECO:0000313" key="4">
    <source>
        <dbReference type="EMBL" id="KAK3107913.1"/>
    </source>
</evidence>
<sequence length="357" mass="40329">MAEYYGFSDFSSNSDCDTPNDQVEDFSYSDLVEFPSDEVLPRTKARSARVLLLHHNLITLIPPDLCSFTNLISIDISNNVINSIANDICKMKHLRIFVAKNNQLKCESIPKDFGQLKSLEEVNFSGNQLGSLPPQFCELALHVGANIISDIPRAVKNLWRLEVLYLGGNQLTDLPPEIGQLQSLTALILCDNKLQSLPPTMIQLQRLKSLSLHNNQISTLPTEIVKLNLQELSLRNNPLVNKFVQDMVYKPPTLLELAGRIIKIEKIKYDQDDLPSNLVKYLEGAQRCVNSKCKGVYFASRFEHVKFVDFCGKYRVPLLQYLCSPSCHEIPAVYRSASDTETDDEVDNEKLRKVLLG</sequence>
<proteinExistence type="predicted"/>
<dbReference type="PANTHER" id="PTHR48051:SF53">
    <property type="entry name" value="LEUCINE RICH REPEAT CONTAINING 58"/>
    <property type="match status" value="1"/>
</dbReference>
<dbReference type="Pfam" id="PF23598">
    <property type="entry name" value="LRR_14"/>
    <property type="match status" value="1"/>
</dbReference>
<evidence type="ECO:0000256" key="1">
    <source>
        <dbReference type="ARBA" id="ARBA00022614"/>
    </source>
</evidence>
<organism evidence="4 5">
    <name type="scientific">Pinctada imbricata</name>
    <name type="common">Atlantic pearl-oyster</name>
    <name type="synonym">Pinctada martensii</name>
    <dbReference type="NCBI Taxonomy" id="66713"/>
    <lineage>
        <taxon>Eukaryota</taxon>
        <taxon>Metazoa</taxon>
        <taxon>Spiralia</taxon>
        <taxon>Lophotrochozoa</taxon>
        <taxon>Mollusca</taxon>
        <taxon>Bivalvia</taxon>
        <taxon>Autobranchia</taxon>
        <taxon>Pteriomorphia</taxon>
        <taxon>Pterioida</taxon>
        <taxon>Pterioidea</taxon>
        <taxon>Pteriidae</taxon>
        <taxon>Pinctada</taxon>
    </lineage>
</organism>
<comment type="caution">
    <text evidence="4">The sequence shown here is derived from an EMBL/GenBank/DDBJ whole genome shotgun (WGS) entry which is preliminary data.</text>
</comment>
<dbReference type="InterPro" id="IPR055414">
    <property type="entry name" value="LRR_R13L4/SHOC2-like"/>
</dbReference>
<keyword evidence="1" id="KW-0433">Leucine-rich repeat</keyword>
<dbReference type="AlphaFoldDB" id="A0AA89CDM3"/>
<gene>
    <name evidence="4" type="ORF">FSP39_025013</name>
</gene>
<dbReference type="GO" id="GO:0005737">
    <property type="term" value="C:cytoplasm"/>
    <property type="evidence" value="ECO:0007669"/>
    <property type="project" value="TreeGrafter"/>
</dbReference>
<dbReference type="PROSITE" id="PS51450">
    <property type="entry name" value="LRR"/>
    <property type="match status" value="2"/>
</dbReference>